<accession>A0A521EJM7</accession>
<dbReference type="RefSeq" id="WP_142506251.1">
    <property type="nucleotide sequence ID" value="NZ_FXTI01000009.1"/>
</dbReference>
<keyword evidence="1" id="KW-0812">Transmembrane</keyword>
<keyword evidence="1" id="KW-1133">Transmembrane helix</keyword>
<protein>
    <submittedName>
        <fullName evidence="2">Uncharacterized protein</fullName>
    </submittedName>
</protein>
<dbReference type="OrthoDB" id="2989028at2"/>
<evidence type="ECO:0000313" key="3">
    <source>
        <dbReference type="Proteomes" id="UP000315636"/>
    </source>
</evidence>
<name>A0A521EJM7_9BACL</name>
<gene>
    <name evidence="2" type="ORF">SAMN06264849_109115</name>
</gene>
<sequence>MKIFLKPKIYVKVTLIVMVLFFGIYFTLLSGSPIKAKIVSINIDRVDELNMDKNEWMHRFGLNAKQAEDLLQHSERYRFIQYRCELNNTSKFVGIFGFAYQPTFSEEMKKRVLWTQKNPFSYDFPPKKEKEETIQVLIKLKKDDDLNQVIELAKKDRFIIHGNKSISSDNPLDGISIGSFSVEMKYEETQ</sequence>
<dbReference type="EMBL" id="FXTI01000009">
    <property type="protein sequence ID" value="SMO84082.1"/>
    <property type="molecule type" value="Genomic_DNA"/>
</dbReference>
<proteinExistence type="predicted"/>
<evidence type="ECO:0000256" key="1">
    <source>
        <dbReference type="SAM" id="Phobius"/>
    </source>
</evidence>
<keyword evidence="1" id="KW-0472">Membrane</keyword>
<feature type="transmembrane region" description="Helical" evidence="1">
    <location>
        <begin position="9"/>
        <end position="28"/>
    </location>
</feature>
<dbReference type="AlphaFoldDB" id="A0A521EJM7"/>
<keyword evidence="3" id="KW-1185">Reference proteome</keyword>
<evidence type="ECO:0000313" key="2">
    <source>
        <dbReference type="EMBL" id="SMO84082.1"/>
    </source>
</evidence>
<reference evidence="2 3" key="1">
    <citation type="submission" date="2017-05" db="EMBL/GenBank/DDBJ databases">
        <authorList>
            <person name="Varghese N."/>
            <person name="Submissions S."/>
        </authorList>
    </citation>
    <scope>NUCLEOTIDE SEQUENCE [LARGE SCALE GENOMIC DNA]</scope>
    <source>
        <strain evidence="2 3">DSM 45474</strain>
    </source>
</reference>
<dbReference type="Proteomes" id="UP000315636">
    <property type="component" value="Unassembled WGS sequence"/>
</dbReference>
<organism evidence="2 3">
    <name type="scientific">Melghirimyces algeriensis</name>
    <dbReference type="NCBI Taxonomy" id="910412"/>
    <lineage>
        <taxon>Bacteria</taxon>
        <taxon>Bacillati</taxon>
        <taxon>Bacillota</taxon>
        <taxon>Bacilli</taxon>
        <taxon>Bacillales</taxon>
        <taxon>Thermoactinomycetaceae</taxon>
        <taxon>Melghirimyces</taxon>
    </lineage>
</organism>